<evidence type="ECO:0000313" key="2">
    <source>
        <dbReference type="EMBL" id="KAF7835330.1"/>
    </source>
</evidence>
<proteinExistence type="predicted"/>
<evidence type="ECO:0000256" key="1">
    <source>
        <dbReference type="SAM" id="MobiDB-lite"/>
    </source>
</evidence>
<gene>
    <name evidence="2" type="ORF">G2W53_010189</name>
</gene>
<dbReference type="EMBL" id="JAAIUW010000004">
    <property type="protein sequence ID" value="KAF7835330.1"/>
    <property type="molecule type" value="Genomic_DNA"/>
</dbReference>
<sequence>MVSEEECLLKHLRNHWIRRLLRQAYLIATPSPIPLSTEIVLDDLLFANGIEGGLIPNFPIKDAKAPSSYSSLGIPIFGNCSLHSTSSLKGPRYTTEGSDVSGSSADSRTTSRRVSQWRLASRGDFGLSRKGN</sequence>
<dbReference type="Proteomes" id="UP000634136">
    <property type="component" value="Unassembled WGS sequence"/>
</dbReference>
<organism evidence="2 3">
    <name type="scientific">Senna tora</name>
    <dbReference type="NCBI Taxonomy" id="362788"/>
    <lineage>
        <taxon>Eukaryota</taxon>
        <taxon>Viridiplantae</taxon>
        <taxon>Streptophyta</taxon>
        <taxon>Embryophyta</taxon>
        <taxon>Tracheophyta</taxon>
        <taxon>Spermatophyta</taxon>
        <taxon>Magnoliopsida</taxon>
        <taxon>eudicotyledons</taxon>
        <taxon>Gunneridae</taxon>
        <taxon>Pentapetalae</taxon>
        <taxon>rosids</taxon>
        <taxon>fabids</taxon>
        <taxon>Fabales</taxon>
        <taxon>Fabaceae</taxon>
        <taxon>Caesalpinioideae</taxon>
        <taxon>Cassia clade</taxon>
        <taxon>Senna</taxon>
    </lineage>
</organism>
<accession>A0A834X078</accession>
<comment type="caution">
    <text evidence="2">The sequence shown here is derived from an EMBL/GenBank/DDBJ whole genome shotgun (WGS) entry which is preliminary data.</text>
</comment>
<reference evidence="2" key="1">
    <citation type="submission" date="2020-09" db="EMBL/GenBank/DDBJ databases">
        <title>Genome-Enabled Discovery of Anthraquinone Biosynthesis in Senna tora.</title>
        <authorList>
            <person name="Kang S.-H."/>
            <person name="Pandey R.P."/>
            <person name="Lee C.-M."/>
            <person name="Sim J.-S."/>
            <person name="Jeong J.-T."/>
            <person name="Choi B.-S."/>
            <person name="Jung M."/>
            <person name="Ginzburg D."/>
            <person name="Zhao K."/>
            <person name="Won S.Y."/>
            <person name="Oh T.-J."/>
            <person name="Yu Y."/>
            <person name="Kim N.-H."/>
            <person name="Lee O.R."/>
            <person name="Lee T.-H."/>
            <person name="Bashyal P."/>
            <person name="Kim T.-S."/>
            <person name="Lee W.-H."/>
            <person name="Kawkins C."/>
            <person name="Kim C.-K."/>
            <person name="Kim J.S."/>
            <person name="Ahn B.O."/>
            <person name="Rhee S.Y."/>
            <person name="Sohng J.K."/>
        </authorList>
    </citation>
    <scope>NUCLEOTIDE SEQUENCE</scope>
    <source>
        <tissue evidence="2">Leaf</tissue>
    </source>
</reference>
<keyword evidence="3" id="KW-1185">Reference proteome</keyword>
<feature type="compositionally biased region" description="Polar residues" evidence="1">
    <location>
        <begin position="95"/>
        <end position="114"/>
    </location>
</feature>
<dbReference type="AlphaFoldDB" id="A0A834X078"/>
<protein>
    <submittedName>
        <fullName evidence="2">Uncharacterized protein</fullName>
    </submittedName>
</protein>
<feature type="region of interest" description="Disordered" evidence="1">
    <location>
        <begin position="87"/>
        <end position="114"/>
    </location>
</feature>
<name>A0A834X078_9FABA</name>
<evidence type="ECO:0000313" key="3">
    <source>
        <dbReference type="Proteomes" id="UP000634136"/>
    </source>
</evidence>